<name>Q486X7_COLP3</name>
<accession>Q486X7</accession>
<dbReference type="KEGG" id="cps:CPS_1145"/>
<evidence type="ECO:0000313" key="2">
    <source>
        <dbReference type="Proteomes" id="UP000000547"/>
    </source>
</evidence>
<dbReference type="HOGENOM" id="CLU_3402951_0_0_6"/>
<dbReference type="EMBL" id="CP000083">
    <property type="protein sequence ID" value="AAZ26522.1"/>
    <property type="molecule type" value="Genomic_DNA"/>
</dbReference>
<dbReference type="AlphaFoldDB" id="Q486X7"/>
<protein>
    <submittedName>
        <fullName evidence="1">Uncharacterized protein</fullName>
    </submittedName>
</protein>
<dbReference type="Proteomes" id="UP000000547">
    <property type="component" value="Chromosome"/>
</dbReference>
<reference evidence="1" key="1">
    <citation type="journal article" date="2005" name="Proc. Natl. Acad. Sci. U.S.A.">
        <title>The psychrophilic lifestyle as revealed by the genome sequence of Colwellia psychrerythraea 34H through genomic and proteomic analyses.</title>
        <authorList>
            <person name="Methe B.A."/>
            <person name="Nelson K.E."/>
            <person name="Deming J.W."/>
            <person name="Momen B."/>
            <person name="Melamud E."/>
            <person name="Zhang X."/>
            <person name="Moult J."/>
            <person name="Madupu R."/>
            <person name="Nelson W.C."/>
            <person name="Dodson R.J."/>
            <person name="Brinkac L.M."/>
            <person name="Daugherty S.C."/>
            <person name="Durkin A.S."/>
            <person name="DeBoy R.T."/>
            <person name="Kolonay J.F."/>
            <person name="Sullivan S.A."/>
            <person name="Zhou L."/>
            <person name="Davidsen T.M."/>
            <person name="Wu M."/>
            <person name="Huston A.L."/>
            <person name="Lewis M."/>
            <person name="Weaver B."/>
            <person name="Weidman J.F."/>
            <person name="Khouri H."/>
            <person name="Utterback T.R."/>
            <person name="Feldblyum T.V."/>
            <person name="Fraser C.M."/>
        </authorList>
    </citation>
    <scope>NUCLEOTIDE SEQUENCE [LARGE SCALE GENOMIC DNA]</scope>
    <source>
        <strain evidence="1">34H</strain>
    </source>
</reference>
<proteinExistence type="predicted"/>
<sequence length="30" mass="3204">MVLLLLTVTVAGAVLVFNQFHVSSSLVPFT</sequence>
<evidence type="ECO:0000313" key="1">
    <source>
        <dbReference type="EMBL" id="AAZ26522.1"/>
    </source>
</evidence>
<gene>
    <name evidence="1" type="ordered locus">CPS_1145</name>
</gene>
<organism evidence="1 2">
    <name type="scientific">Colwellia psychrerythraea (strain 34H / ATCC BAA-681)</name>
    <name type="common">Vibrio psychroerythus</name>
    <dbReference type="NCBI Taxonomy" id="167879"/>
    <lineage>
        <taxon>Bacteria</taxon>
        <taxon>Pseudomonadati</taxon>
        <taxon>Pseudomonadota</taxon>
        <taxon>Gammaproteobacteria</taxon>
        <taxon>Alteromonadales</taxon>
        <taxon>Colwelliaceae</taxon>
        <taxon>Colwellia</taxon>
    </lineage>
</organism>